<reference evidence="7 8" key="1">
    <citation type="journal article" date="2016" name="Sci. Rep.">
        <title>Metabolic traits of an uncultured archaeal lineage -MSBL1- from brine pools of the Red Sea.</title>
        <authorList>
            <person name="Mwirichia R."/>
            <person name="Alam I."/>
            <person name="Rashid M."/>
            <person name="Vinu M."/>
            <person name="Ba-Alawi W."/>
            <person name="Anthony Kamau A."/>
            <person name="Kamanda Ngugi D."/>
            <person name="Goker M."/>
            <person name="Klenk H.P."/>
            <person name="Bajic V."/>
            <person name="Stingl U."/>
        </authorList>
    </citation>
    <scope>NUCLEOTIDE SEQUENCE [LARGE SCALE GENOMIC DNA]</scope>
    <source>
        <strain evidence="7">SCGC-AAA382A13</strain>
    </source>
</reference>
<comment type="similarity">
    <text evidence="6">Belongs to the imidazoleglycerol-phosphate dehydratase family.</text>
</comment>
<dbReference type="NCBIfam" id="NF002114">
    <property type="entry name" value="PRK00951.2-4"/>
    <property type="match status" value="1"/>
</dbReference>
<dbReference type="InterPro" id="IPR020565">
    <property type="entry name" value="ImidazoleglycerP_deHydtase_CS"/>
</dbReference>
<keyword evidence="6" id="KW-0963">Cytoplasm</keyword>
<proteinExistence type="inferred from homology"/>
<evidence type="ECO:0000256" key="1">
    <source>
        <dbReference type="ARBA" id="ARBA00005047"/>
    </source>
</evidence>
<comment type="caution">
    <text evidence="7">The sequence shown here is derived from an EMBL/GenBank/DDBJ whole genome shotgun (WGS) entry which is preliminary data.</text>
</comment>
<dbReference type="CDD" id="cd07914">
    <property type="entry name" value="IGPD"/>
    <property type="match status" value="1"/>
</dbReference>
<dbReference type="PANTHER" id="PTHR23133:SF2">
    <property type="entry name" value="IMIDAZOLEGLYCEROL-PHOSPHATE DEHYDRATASE"/>
    <property type="match status" value="1"/>
</dbReference>
<evidence type="ECO:0000313" key="8">
    <source>
        <dbReference type="Proteomes" id="UP000070311"/>
    </source>
</evidence>
<dbReference type="GO" id="GO:0000105">
    <property type="term" value="P:L-histidine biosynthetic process"/>
    <property type="evidence" value="ECO:0007669"/>
    <property type="project" value="UniProtKB-UniRule"/>
</dbReference>
<keyword evidence="4 6" id="KW-0368">Histidine biosynthesis</keyword>
<dbReference type="GO" id="GO:0005737">
    <property type="term" value="C:cytoplasm"/>
    <property type="evidence" value="ECO:0007669"/>
    <property type="project" value="UniProtKB-SubCell"/>
</dbReference>
<dbReference type="InterPro" id="IPR020568">
    <property type="entry name" value="Ribosomal_Su5_D2-typ_SF"/>
</dbReference>
<dbReference type="NCBIfam" id="NF002111">
    <property type="entry name" value="PRK00951.2-1"/>
    <property type="match status" value="1"/>
</dbReference>
<dbReference type="Proteomes" id="UP000070311">
    <property type="component" value="Unassembled WGS sequence"/>
</dbReference>
<dbReference type="Gene3D" id="3.30.230.40">
    <property type="entry name" value="Imidazole glycerol phosphate dehydratase, domain 1"/>
    <property type="match status" value="2"/>
</dbReference>
<dbReference type="InterPro" id="IPR000807">
    <property type="entry name" value="ImidazoleglycerolP_deHydtase"/>
</dbReference>
<dbReference type="GO" id="GO:0004424">
    <property type="term" value="F:imidazoleglycerol-phosphate dehydratase activity"/>
    <property type="evidence" value="ECO:0007669"/>
    <property type="project" value="UniProtKB-UniRule"/>
</dbReference>
<dbReference type="EMBL" id="LHYD01000029">
    <property type="protein sequence ID" value="KXB05174.1"/>
    <property type="molecule type" value="Genomic_DNA"/>
</dbReference>
<evidence type="ECO:0000256" key="5">
    <source>
        <dbReference type="ARBA" id="ARBA00023239"/>
    </source>
</evidence>
<dbReference type="InterPro" id="IPR038494">
    <property type="entry name" value="IGPD_sf"/>
</dbReference>
<comment type="subcellular location">
    <subcellularLocation>
        <location evidence="6">Cytoplasm</location>
    </subcellularLocation>
</comment>
<dbReference type="AlphaFoldDB" id="A0A133VFI1"/>
<dbReference type="HAMAP" id="MF_00076">
    <property type="entry name" value="HisB"/>
    <property type="match status" value="1"/>
</dbReference>
<dbReference type="SUPFAM" id="SSF54211">
    <property type="entry name" value="Ribosomal protein S5 domain 2-like"/>
    <property type="match status" value="2"/>
</dbReference>
<protein>
    <recommendedName>
        <fullName evidence="2 6">Imidazoleglycerol-phosphate dehydratase</fullName>
        <shortName evidence="6">IGPD</shortName>
        <ecNumber evidence="6">4.2.1.19</ecNumber>
    </recommendedName>
</protein>
<dbReference type="FunFam" id="3.30.230.40:FF:000003">
    <property type="entry name" value="Imidazoleglycerol-phosphate dehydratase HisB"/>
    <property type="match status" value="1"/>
</dbReference>
<evidence type="ECO:0000256" key="3">
    <source>
        <dbReference type="ARBA" id="ARBA00022605"/>
    </source>
</evidence>
<keyword evidence="8" id="KW-1185">Reference proteome</keyword>
<dbReference type="EC" id="4.2.1.19" evidence="6"/>
<dbReference type="UniPathway" id="UPA00031">
    <property type="reaction ID" value="UER00011"/>
</dbReference>
<dbReference type="PATRIC" id="fig|1698279.3.peg.224"/>
<gene>
    <name evidence="6" type="primary">hisB</name>
    <name evidence="7" type="ORF">AKJ50_01615</name>
</gene>
<evidence type="ECO:0000313" key="7">
    <source>
        <dbReference type="EMBL" id="KXB05174.1"/>
    </source>
</evidence>
<accession>A0A133VFI1</accession>
<keyword evidence="3 6" id="KW-0028">Amino-acid biosynthesis</keyword>
<comment type="pathway">
    <text evidence="1 6">Amino-acid biosynthesis; L-histidine biosynthesis; L-histidine from 5-phospho-alpha-D-ribose 1-diphosphate: step 6/9.</text>
</comment>
<keyword evidence="5 6" id="KW-0456">Lyase</keyword>
<dbReference type="PROSITE" id="PS00955">
    <property type="entry name" value="IGP_DEHYDRATASE_2"/>
    <property type="match status" value="1"/>
</dbReference>
<organism evidence="7 8">
    <name type="scientific">candidate division MSBL1 archaeon SCGC-AAA382A13</name>
    <dbReference type="NCBI Taxonomy" id="1698279"/>
    <lineage>
        <taxon>Archaea</taxon>
        <taxon>Methanobacteriati</taxon>
        <taxon>Methanobacteriota</taxon>
        <taxon>candidate division MSBL1</taxon>
    </lineage>
</organism>
<dbReference type="FunFam" id="3.30.230.40:FF:000001">
    <property type="entry name" value="Imidazoleglycerol-phosphate dehydratase HisB"/>
    <property type="match status" value="1"/>
</dbReference>
<evidence type="ECO:0000256" key="2">
    <source>
        <dbReference type="ARBA" id="ARBA00016664"/>
    </source>
</evidence>
<dbReference type="Pfam" id="PF00475">
    <property type="entry name" value="IGPD"/>
    <property type="match status" value="1"/>
</dbReference>
<evidence type="ECO:0000256" key="4">
    <source>
        <dbReference type="ARBA" id="ARBA00023102"/>
    </source>
</evidence>
<dbReference type="PANTHER" id="PTHR23133">
    <property type="entry name" value="IMIDAZOLEGLYCEROL-PHOSPHATE DEHYDRATASE HIS7"/>
    <property type="match status" value="1"/>
</dbReference>
<evidence type="ECO:0000256" key="6">
    <source>
        <dbReference type="HAMAP-Rule" id="MF_00076"/>
    </source>
</evidence>
<sequence length="189" mass="20867">MRKAKYERKTKETDVEVQIVLEGTGEAEVETGIDFFDHLLESMAKHGNFDLTAKGKGDFEHHIAEDVTIALGKCFEKALGDKKGIRRMGDAVVPMDDSLVLVALDLGGREYSDIDVTFEKEKIVDLTSDLFVHLLETLSSNLKCNLHVDVLRGANDHHKAEATFKALGVALSEAVEKIGEEIPSRKGMI</sequence>
<name>A0A133VFI1_9EURY</name>
<comment type="catalytic activity">
    <reaction evidence="6">
        <text>D-erythro-1-(imidazol-4-yl)glycerol 3-phosphate = 3-(imidazol-4-yl)-2-oxopropyl phosphate + H2O</text>
        <dbReference type="Rhea" id="RHEA:11040"/>
        <dbReference type="ChEBI" id="CHEBI:15377"/>
        <dbReference type="ChEBI" id="CHEBI:57766"/>
        <dbReference type="ChEBI" id="CHEBI:58278"/>
        <dbReference type="EC" id="4.2.1.19"/>
    </reaction>
</comment>